<reference evidence="1" key="2">
    <citation type="submission" date="2020-07" db="EMBL/GenBank/DDBJ databases">
        <authorList>
            <person name="Vera ALvarez R."/>
            <person name="Arias-Moreno D.M."/>
            <person name="Jimenez-Jacinto V."/>
            <person name="Jimenez-Bremont J.F."/>
            <person name="Swaminathan K."/>
            <person name="Moose S.P."/>
            <person name="Guerrero-Gonzalez M.L."/>
            <person name="Marino-Ramirez L."/>
            <person name="Landsman D."/>
            <person name="Rodriguez-Kessler M."/>
            <person name="Delgado-Sanchez P."/>
        </authorList>
    </citation>
    <scope>NUCLEOTIDE SEQUENCE</scope>
    <source>
        <tissue evidence="1">Cladode</tissue>
    </source>
</reference>
<proteinExistence type="predicted"/>
<name>A0A7C9A590_OPUST</name>
<accession>A0A7C9A590</accession>
<protein>
    <submittedName>
        <fullName evidence="1">Uncharacterized protein</fullName>
    </submittedName>
</protein>
<dbReference type="AlphaFoldDB" id="A0A7C9A590"/>
<organism evidence="1">
    <name type="scientific">Opuntia streptacantha</name>
    <name type="common">Prickly pear cactus</name>
    <name type="synonym">Opuntia cardona</name>
    <dbReference type="NCBI Taxonomy" id="393608"/>
    <lineage>
        <taxon>Eukaryota</taxon>
        <taxon>Viridiplantae</taxon>
        <taxon>Streptophyta</taxon>
        <taxon>Embryophyta</taxon>
        <taxon>Tracheophyta</taxon>
        <taxon>Spermatophyta</taxon>
        <taxon>Magnoliopsida</taxon>
        <taxon>eudicotyledons</taxon>
        <taxon>Gunneridae</taxon>
        <taxon>Pentapetalae</taxon>
        <taxon>Caryophyllales</taxon>
        <taxon>Cactineae</taxon>
        <taxon>Cactaceae</taxon>
        <taxon>Opuntioideae</taxon>
        <taxon>Opuntia</taxon>
    </lineage>
</organism>
<evidence type="ECO:0000313" key="1">
    <source>
        <dbReference type="EMBL" id="MBA4658290.1"/>
    </source>
</evidence>
<sequence>MQAFSKSKKRTMVSLINNRHARILAKKKWIITFGICRGRQLQVQQHCNGISLCTRPVTNFTFIPPVPICFIQATKTQLERHRQGVKSDLKQLHTRERRTCGLCNQTQGLGWGNQMKFERMIVS</sequence>
<dbReference type="EMBL" id="GISG01199919">
    <property type="protein sequence ID" value="MBA4658290.1"/>
    <property type="molecule type" value="Transcribed_RNA"/>
</dbReference>
<reference evidence="1" key="1">
    <citation type="journal article" date="2013" name="J. Plant Res.">
        <title>Effect of fungi and light on seed germination of three Opuntia species from semiarid lands of central Mexico.</title>
        <authorList>
            <person name="Delgado-Sanchez P."/>
            <person name="Jimenez-Bremont J.F."/>
            <person name="Guerrero-Gonzalez Mde L."/>
            <person name="Flores J."/>
        </authorList>
    </citation>
    <scope>NUCLEOTIDE SEQUENCE</scope>
    <source>
        <tissue evidence="1">Cladode</tissue>
    </source>
</reference>